<dbReference type="SUPFAM" id="SSF47616">
    <property type="entry name" value="GST C-terminal domain-like"/>
    <property type="match status" value="1"/>
</dbReference>
<dbReference type="GO" id="GO:0016740">
    <property type="term" value="F:transferase activity"/>
    <property type="evidence" value="ECO:0007669"/>
    <property type="project" value="UniProtKB-KW"/>
</dbReference>
<organism evidence="2 3">
    <name type="scientific">Croceicoccus marinus</name>
    <dbReference type="NCBI Taxonomy" id="450378"/>
    <lineage>
        <taxon>Bacteria</taxon>
        <taxon>Pseudomonadati</taxon>
        <taxon>Pseudomonadota</taxon>
        <taxon>Alphaproteobacteria</taxon>
        <taxon>Sphingomonadales</taxon>
        <taxon>Erythrobacteraceae</taxon>
        <taxon>Croceicoccus</taxon>
    </lineage>
</organism>
<evidence type="ECO:0000313" key="2">
    <source>
        <dbReference type="EMBL" id="ARU15660.1"/>
    </source>
</evidence>
<dbReference type="CDD" id="cd00299">
    <property type="entry name" value="GST_C_family"/>
    <property type="match status" value="1"/>
</dbReference>
<dbReference type="InterPro" id="IPR004045">
    <property type="entry name" value="Glutathione_S-Trfase_N"/>
</dbReference>
<sequence>MDQTRLTLYGLPHSLYTARVRAYLRKQGIAYVEVPPTDDRFADVIVPAIGRGIIPVIEMPGGRIIQDSVDIIDHFETAGAPKWSAYPADPAVRALAHLFELYAVVGLTRHAMHYRWSYLEHHEAFLTQAFAIGGDEARAQATMGRMQSYLPMLGVNADTIPAIEQSFHQLLEGLEAHFARHPYLLGNQPSVGDYALFGPLYGHLGRDPVPLAIMQARAPRVFRWTERMHAPDLDMVEFGDRTGGFAGAGELPDTLGPLLDQIGEEILPDLRDRLAFLRSYVADGKARPGMPVTAKPHQRIIGEVETQFRGIPYRGGVQPYVFFLWQRLIDAAAFAPEAEAIFTKHGLAGLIECELPIRVERRDHVEVWG</sequence>
<dbReference type="Pfam" id="PF13417">
    <property type="entry name" value="GST_N_3"/>
    <property type="match status" value="1"/>
</dbReference>
<keyword evidence="2" id="KW-0808">Transferase</keyword>
<dbReference type="Proteomes" id="UP000195807">
    <property type="component" value="Chromosome"/>
</dbReference>
<dbReference type="InterPro" id="IPR036282">
    <property type="entry name" value="Glutathione-S-Trfase_C_sf"/>
</dbReference>
<proteinExistence type="predicted"/>
<evidence type="ECO:0000259" key="1">
    <source>
        <dbReference type="Pfam" id="PF13417"/>
    </source>
</evidence>
<dbReference type="KEGG" id="cman:A9D14_05020"/>
<dbReference type="EMBL" id="CP019602">
    <property type="protein sequence ID" value="ARU15660.1"/>
    <property type="molecule type" value="Genomic_DNA"/>
</dbReference>
<accession>A0A1Z1FA50</accession>
<evidence type="ECO:0000313" key="3">
    <source>
        <dbReference type="Proteomes" id="UP000195807"/>
    </source>
</evidence>
<dbReference type="AlphaFoldDB" id="A0A1Z1FA50"/>
<dbReference type="Pfam" id="PF13410">
    <property type="entry name" value="GST_C_2"/>
    <property type="match status" value="1"/>
</dbReference>
<dbReference type="SUPFAM" id="SSF52833">
    <property type="entry name" value="Thioredoxin-like"/>
    <property type="match status" value="1"/>
</dbReference>
<dbReference type="Gene3D" id="3.40.30.10">
    <property type="entry name" value="Glutaredoxin"/>
    <property type="match status" value="1"/>
</dbReference>
<protein>
    <submittedName>
        <fullName evidence="2">Glutathione S-transferase</fullName>
    </submittedName>
</protein>
<reference evidence="2 3" key="1">
    <citation type="submission" date="2017-01" db="EMBL/GenBank/DDBJ databases">
        <title>Complete genome sequence of esterase-producing bacterium Croceicoccus marinus E4A9.</title>
        <authorList>
            <person name="Wu Y.-H."/>
            <person name="Cheng H."/>
            <person name="Xu L."/>
            <person name="Huo Y.-Y."/>
            <person name="Wang C.-S."/>
            <person name="Xu X.-W."/>
        </authorList>
    </citation>
    <scope>NUCLEOTIDE SEQUENCE [LARGE SCALE GENOMIC DNA]</scope>
    <source>
        <strain evidence="2 3">E4A9</strain>
    </source>
</reference>
<dbReference type="Gene3D" id="1.20.1050.10">
    <property type="match status" value="1"/>
</dbReference>
<dbReference type="InterPro" id="IPR036249">
    <property type="entry name" value="Thioredoxin-like_sf"/>
</dbReference>
<dbReference type="OrthoDB" id="7054557at2"/>
<dbReference type="STRING" id="450378.GCA_001661675_01002"/>
<keyword evidence="3" id="KW-1185">Reference proteome</keyword>
<dbReference type="CDD" id="cd00570">
    <property type="entry name" value="GST_N_family"/>
    <property type="match status" value="1"/>
</dbReference>
<name>A0A1Z1FA50_9SPHN</name>
<dbReference type="RefSeq" id="WP_066843514.1">
    <property type="nucleotide sequence ID" value="NZ_CP019602.1"/>
</dbReference>
<feature type="domain" description="GST N-terminal" evidence="1">
    <location>
        <begin position="8"/>
        <end position="78"/>
    </location>
</feature>
<gene>
    <name evidence="2" type="ORF">A9D14_05020</name>
</gene>